<feature type="compositionally biased region" description="Polar residues" evidence="1">
    <location>
        <begin position="864"/>
        <end position="886"/>
    </location>
</feature>
<accession>A0AAV5QNC7</accession>
<feature type="compositionally biased region" description="Polar residues" evidence="1">
    <location>
        <begin position="332"/>
        <end position="357"/>
    </location>
</feature>
<evidence type="ECO:0000313" key="3">
    <source>
        <dbReference type="Proteomes" id="UP001360560"/>
    </source>
</evidence>
<dbReference type="AlphaFoldDB" id="A0AAV5QNC7"/>
<evidence type="ECO:0000313" key="2">
    <source>
        <dbReference type="EMBL" id="GMM36378.1"/>
    </source>
</evidence>
<feature type="region of interest" description="Disordered" evidence="1">
    <location>
        <begin position="961"/>
        <end position="985"/>
    </location>
</feature>
<feature type="region of interest" description="Disordered" evidence="1">
    <location>
        <begin position="858"/>
        <end position="891"/>
    </location>
</feature>
<evidence type="ECO:0000256" key="1">
    <source>
        <dbReference type="SAM" id="MobiDB-lite"/>
    </source>
</evidence>
<dbReference type="EMBL" id="BTFZ01000011">
    <property type="protein sequence ID" value="GMM36378.1"/>
    <property type="molecule type" value="Genomic_DNA"/>
</dbReference>
<comment type="caution">
    <text evidence="2">The sequence shown here is derived from an EMBL/GenBank/DDBJ whole genome shotgun (WGS) entry which is preliminary data.</text>
</comment>
<evidence type="ECO:0008006" key="4">
    <source>
        <dbReference type="Google" id="ProtNLM"/>
    </source>
</evidence>
<sequence>MSFAIPKPILFPQELILKLTPVRSCVLLPTNPSSLGISIPFQEISQQPSPSCLFDFYAKSDHQYCLVYLTTLRIIVIPFAEKSFQLSYAFGLPIKQVEKCSIGNPDSSVEILFHAQNSNLGLSYSRLLISSKSRRRTIDIASLISAIRYAHAVGKQLPKILKETGTSKTPSSPYDHDTIPILDTGYDLFYHQLDPKLQLSHGQLIFPEQPIDDIDNSLPSYSESEQAVGAYFKDLGLLNQIVIRDMAYLENIQRLSEWAPPQVFDYYYDQDLSSEFRPFMFISADDSSYGNYYYKFLAENALRYSERNVDDIVQVIYDNLQASQPPEPEQPLVTSSKDSTPQSTPHKLPENSNSTQPTHLLHRLLSSSSLSRNESLHRLMTTSSRGARTSLATNTTIVLGDGDDTEVSRYTNNTSTNPRYNHISTTSSVGNIQDLIACDEDTRGTELEMKNENVDDKHNGLKFSKENPDEQTAITAAAKKLDISHNVDSDDDSNSVDFFTAEGYSRITAFLDDSSVSLNSGILEEDDEVKHLQEAMISSRIHDNEVEYFFSEDEKQLDSQINNSAPPQPIFPQQYLEDYPKSTISSSVRDDLNPIFSHNTTTSLSSPTPSDVNSSFSFDNLSKIRQSSLASNSRNNSSGPMQHRDFLLNNNKFLEDATDQSMNTYLNRDPAQMPSNSPINSPALTNLYWPSAPKGLNFFNKRSEPASPSIPSTFDGSSLNNKNLKPLESDYFKAPEPVVNDDEACEFKNDSSNVSGCVSVTDNQQSASLKNEFSTPQLRSLGSSLNVKSLFEVFSITSDKSDLVSDHTLLGRNLQPKINSNTTATICANNQTPLTSKSKIDIVAPVCDGQELFNMKDVSGDTLPANQKNGMDSMDSTGSAGTNGNDSLEYENQKISPHGLSMTFKSINAQINKFTSNSIKPSISSFTKEISGFTSSKSNNLTIHHNSKGNHMTYLRHKKSSLAVEKTSHSPSPSASHSVSGCGSAVSGSATSGLSPYGLNESSSSSMISSTGTSSVDVCPFYFDPGNPYSDIVNNRVKYHPARQKKRKISNLQNPVINNGEDKINNGASNENGKKSIKQSLSNMNLRNLF</sequence>
<keyword evidence="3" id="KW-1185">Reference proteome</keyword>
<dbReference type="RefSeq" id="XP_064853374.1">
    <property type="nucleotide sequence ID" value="XM_064997302.1"/>
</dbReference>
<reference evidence="2 3" key="1">
    <citation type="journal article" date="2023" name="Elife">
        <title>Identification of key yeast species and microbe-microbe interactions impacting larval growth of Drosophila in the wild.</title>
        <authorList>
            <person name="Mure A."/>
            <person name="Sugiura Y."/>
            <person name="Maeda R."/>
            <person name="Honda K."/>
            <person name="Sakurai N."/>
            <person name="Takahashi Y."/>
            <person name="Watada M."/>
            <person name="Katoh T."/>
            <person name="Gotoh A."/>
            <person name="Gotoh Y."/>
            <person name="Taniguchi I."/>
            <person name="Nakamura K."/>
            <person name="Hayashi T."/>
            <person name="Katayama T."/>
            <person name="Uemura T."/>
            <person name="Hattori Y."/>
        </authorList>
    </citation>
    <scope>NUCLEOTIDE SEQUENCE [LARGE SCALE GENOMIC DNA]</scope>
    <source>
        <strain evidence="2 3">SC-9</strain>
    </source>
</reference>
<proteinExistence type="predicted"/>
<dbReference type="GeneID" id="90074353"/>
<feature type="region of interest" description="Disordered" evidence="1">
    <location>
        <begin position="322"/>
        <end position="357"/>
    </location>
</feature>
<feature type="compositionally biased region" description="Low complexity" evidence="1">
    <location>
        <begin position="969"/>
        <end position="985"/>
    </location>
</feature>
<name>A0AAV5QNC7_9ASCO</name>
<feature type="region of interest" description="Disordered" evidence="1">
    <location>
        <begin position="1055"/>
        <end position="1075"/>
    </location>
</feature>
<organism evidence="2 3">
    <name type="scientific">Saccharomycopsis crataegensis</name>
    <dbReference type="NCBI Taxonomy" id="43959"/>
    <lineage>
        <taxon>Eukaryota</taxon>
        <taxon>Fungi</taxon>
        <taxon>Dikarya</taxon>
        <taxon>Ascomycota</taxon>
        <taxon>Saccharomycotina</taxon>
        <taxon>Saccharomycetes</taxon>
        <taxon>Saccharomycopsidaceae</taxon>
        <taxon>Saccharomycopsis</taxon>
    </lineage>
</organism>
<dbReference type="Proteomes" id="UP001360560">
    <property type="component" value="Unassembled WGS sequence"/>
</dbReference>
<gene>
    <name evidence="2" type="ORF">DASC09_037030</name>
</gene>
<protein>
    <recommendedName>
        <fullName evidence="4">Protein kinase domain-containing protein</fullName>
    </recommendedName>
</protein>